<dbReference type="PANTHER" id="PTHR22911">
    <property type="entry name" value="ACYL-MALONYL CONDENSING ENZYME-RELATED"/>
    <property type="match status" value="1"/>
</dbReference>
<accession>A0A370KJ00</accession>
<dbReference type="SUPFAM" id="SSF103481">
    <property type="entry name" value="Multidrug resistance efflux transporter EmrE"/>
    <property type="match status" value="2"/>
</dbReference>
<feature type="transmembrane region" description="Helical" evidence="1">
    <location>
        <begin position="240"/>
        <end position="261"/>
    </location>
</feature>
<feature type="transmembrane region" description="Helical" evidence="1">
    <location>
        <begin position="210"/>
        <end position="228"/>
    </location>
</feature>
<feature type="transmembrane region" description="Helical" evidence="1">
    <location>
        <begin position="150"/>
        <end position="169"/>
    </location>
</feature>
<dbReference type="Pfam" id="PF00892">
    <property type="entry name" value="EamA"/>
    <property type="match status" value="2"/>
</dbReference>
<keyword evidence="1" id="KW-0812">Transmembrane</keyword>
<comment type="caution">
    <text evidence="3">The sequence shown here is derived from an EMBL/GenBank/DDBJ whole genome shotgun (WGS) entry which is preliminary data.</text>
</comment>
<dbReference type="AlphaFoldDB" id="A0A370KJ00"/>
<dbReference type="Proteomes" id="UP000254939">
    <property type="component" value="Unassembled WGS sequence"/>
</dbReference>
<evidence type="ECO:0000259" key="2">
    <source>
        <dbReference type="Pfam" id="PF00892"/>
    </source>
</evidence>
<dbReference type="InterPro" id="IPR000620">
    <property type="entry name" value="EamA_dom"/>
</dbReference>
<sequence length="378" mass="40146">MNRLAASALGALGIVLWASETMLVTYTTAIPPLQTVSIAFLFAAALSPAIWLLTGSHPLQAFRQPIHVWLLSVTSLVGYHGCIYYATQKAPPAAAALLQGTTPLMIVLGSCLLPGEKLRWWHVAGVVVGLCGVLLLIDRGGEASIYEGEPFYLALIGVAAALWGLYSVLTRTLPAVPTSALGWFYAASAAVSFSAHLAFESWVRPNVAEWSAMAALGVLPMGLAIYMWDHGMKRGDIQALGAFSYVEPFIGAVLVAIFTSAVLDASLFWSGLLIVGGAALASCGLWTSGSKEKEAGLISPRNPVPGRSILQSLVEANSKHELASVNNRLLERLIEIGRDYSDPRKHDAELAELLHALGVSVAIWDQSSIETDTGEIAA</sequence>
<feature type="transmembrane region" description="Helical" evidence="1">
    <location>
        <begin position="93"/>
        <end position="113"/>
    </location>
</feature>
<evidence type="ECO:0000313" key="3">
    <source>
        <dbReference type="EMBL" id="RDJ05752.1"/>
    </source>
</evidence>
<dbReference type="PANTHER" id="PTHR22911:SF76">
    <property type="entry name" value="EAMA DOMAIN-CONTAINING PROTEIN"/>
    <property type="match status" value="1"/>
</dbReference>
<reference evidence="3 4" key="1">
    <citation type="submission" date="2017-03" db="EMBL/GenBank/DDBJ databases">
        <title>Genome analysis of Rhizobial strains effectives or ineffectives for nitrogen fixation isolated from bean seeds.</title>
        <authorList>
            <person name="Peralta H."/>
            <person name="Aguilar-Vera A."/>
            <person name="Mora Y."/>
            <person name="Vargas-Lagunas C."/>
            <person name="Girard L."/>
            <person name="Mora J."/>
        </authorList>
    </citation>
    <scope>NUCLEOTIDE SEQUENCE [LARGE SCALE GENOMIC DNA]</scope>
    <source>
        <strain evidence="3 4">CCGM3</strain>
    </source>
</reference>
<dbReference type="GO" id="GO:0016020">
    <property type="term" value="C:membrane"/>
    <property type="evidence" value="ECO:0007669"/>
    <property type="project" value="InterPro"/>
</dbReference>
<dbReference type="RefSeq" id="WP_114714965.1">
    <property type="nucleotide sequence ID" value="NZ_KZ857266.1"/>
</dbReference>
<feature type="domain" description="EamA" evidence="2">
    <location>
        <begin position="154"/>
        <end position="282"/>
    </location>
</feature>
<organism evidence="3 4">
    <name type="scientific">Rhizobium grahamii</name>
    <dbReference type="NCBI Taxonomy" id="1120045"/>
    <lineage>
        <taxon>Bacteria</taxon>
        <taxon>Pseudomonadati</taxon>
        <taxon>Pseudomonadota</taxon>
        <taxon>Alphaproteobacteria</taxon>
        <taxon>Hyphomicrobiales</taxon>
        <taxon>Rhizobiaceae</taxon>
        <taxon>Rhizobium/Agrobacterium group</taxon>
        <taxon>Rhizobium</taxon>
    </lineage>
</organism>
<dbReference type="InterPro" id="IPR037185">
    <property type="entry name" value="EmrE-like"/>
</dbReference>
<gene>
    <name evidence="3" type="ORF">B5K06_25285</name>
</gene>
<proteinExistence type="predicted"/>
<feature type="transmembrane region" description="Helical" evidence="1">
    <location>
        <begin position="120"/>
        <end position="138"/>
    </location>
</feature>
<evidence type="ECO:0000256" key="1">
    <source>
        <dbReference type="SAM" id="Phobius"/>
    </source>
</evidence>
<keyword evidence="1" id="KW-0472">Membrane</keyword>
<feature type="domain" description="EamA" evidence="2">
    <location>
        <begin position="9"/>
        <end position="136"/>
    </location>
</feature>
<feature type="transmembrane region" description="Helical" evidence="1">
    <location>
        <begin position="267"/>
        <end position="287"/>
    </location>
</feature>
<name>A0A370KJ00_9HYPH</name>
<dbReference type="EMBL" id="NAAC01000031">
    <property type="protein sequence ID" value="RDJ05752.1"/>
    <property type="molecule type" value="Genomic_DNA"/>
</dbReference>
<feature type="transmembrane region" description="Helical" evidence="1">
    <location>
        <begin position="181"/>
        <end position="198"/>
    </location>
</feature>
<keyword evidence="1" id="KW-1133">Transmembrane helix</keyword>
<feature type="transmembrane region" description="Helical" evidence="1">
    <location>
        <begin position="34"/>
        <end position="54"/>
    </location>
</feature>
<dbReference type="OrthoDB" id="9795732at2"/>
<evidence type="ECO:0000313" key="4">
    <source>
        <dbReference type="Proteomes" id="UP000254939"/>
    </source>
</evidence>
<dbReference type="Gene3D" id="1.10.3730.20">
    <property type="match status" value="1"/>
</dbReference>
<protein>
    <submittedName>
        <fullName evidence="3">EamA family transporter</fullName>
    </submittedName>
</protein>
<feature type="transmembrane region" description="Helical" evidence="1">
    <location>
        <begin position="66"/>
        <end position="87"/>
    </location>
</feature>